<evidence type="ECO:0000256" key="1">
    <source>
        <dbReference type="SAM" id="SignalP"/>
    </source>
</evidence>
<protein>
    <submittedName>
        <fullName evidence="2">Uncharacterized protein</fullName>
    </submittedName>
</protein>
<dbReference type="AlphaFoldDB" id="A0A1I4I2S1"/>
<accession>A0A1I4I2S1</accession>
<feature type="signal peptide" evidence="1">
    <location>
        <begin position="1"/>
        <end position="20"/>
    </location>
</feature>
<dbReference type="Proteomes" id="UP000199550">
    <property type="component" value="Unassembled WGS sequence"/>
</dbReference>
<evidence type="ECO:0000313" key="3">
    <source>
        <dbReference type="Proteomes" id="UP000199550"/>
    </source>
</evidence>
<dbReference type="STRING" id="195913.SAMN04488004_1224"/>
<sequence>MPPARPLFLSLMLLAGCADAPSLDGRISAAAAAAPYPQLQPLAPLLAQAALPGRITPASTVQMDGSTAGLRARAAALRGPVVDAATRARMQRAIARAALR</sequence>
<dbReference type="GeneID" id="97890530"/>
<dbReference type="EMBL" id="FOTF01000022">
    <property type="protein sequence ID" value="SFL48417.1"/>
    <property type="molecule type" value="Genomic_DNA"/>
</dbReference>
<keyword evidence="3" id="KW-1185">Reference proteome</keyword>
<feature type="chain" id="PRO_5011510252" evidence="1">
    <location>
        <begin position="21"/>
        <end position="100"/>
    </location>
</feature>
<gene>
    <name evidence="2" type="ORF">SAMN04488004_1224</name>
</gene>
<name>A0A1I4I2S1_9RHOB</name>
<reference evidence="2 3" key="1">
    <citation type="submission" date="2016-10" db="EMBL/GenBank/DDBJ databases">
        <authorList>
            <person name="de Groot N.N."/>
        </authorList>
    </citation>
    <scope>NUCLEOTIDE SEQUENCE [LARGE SCALE GENOMIC DNA]</scope>
    <source>
        <strain evidence="2 3">DSM 16199</strain>
    </source>
</reference>
<dbReference type="RefSeq" id="WP_090191050.1">
    <property type="nucleotide sequence ID" value="NZ_CAXIDI010000018.1"/>
</dbReference>
<proteinExistence type="predicted"/>
<keyword evidence="1" id="KW-0732">Signal</keyword>
<organism evidence="2 3">
    <name type="scientific">Loktanella salsilacus</name>
    <dbReference type="NCBI Taxonomy" id="195913"/>
    <lineage>
        <taxon>Bacteria</taxon>
        <taxon>Pseudomonadati</taxon>
        <taxon>Pseudomonadota</taxon>
        <taxon>Alphaproteobacteria</taxon>
        <taxon>Rhodobacterales</taxon>
        <taxon>Roseobacteraceae</taxon>
        <taxon>Loktanella</taxon>
    </lineage>
</organism>
<dbReference type="PROSITE" id="PS51257">
    <property type="entry name" value="PROKAR_LIPOPROTEIN"/>
    <property type="match status" value="1"/>
</dbReference>
<evidence type="ECO:0000313" key="2">
    <source>
        <dbReference type="EMBL" id="SFL48417.1"/>
    </source>
</evidence>